<dbReference type="AlphaFoldDB" id="A0A8T0SPA9"/>
<organism evidence="1 2">
    <name type="scientific">Panicum virgatum</name>
    <name type="common">Blackwell switchgrass</name>
    <dbReference type="NCBI Taxonomy" id="38727"/>
    <lineage>
        <taxon>Eukaryota</taxon>
        <taxon>Viridiplantae</taxon>
        <taxon>Streptophyta</taxon>
        <taxon>Embryophyta</taxon>
        <taxon>Tracheophyta</taxon>
        <taxon>Spermatophyta</taxon>
        <taxon>Magnoliopsida</taxon>
        <taxon>Liliopsida</taxon>
        <taxon>Poales</taxon>
        <taxon>Poaceae</taxon>
        <taxon>PACMAD clade</taxon>
        <taxon>Panicoideae</taxon>
        <taxon>Panicodae</taxon>
        <taxon>Paniceae</taxon>
        <taxon>Panicinae</taxon>
        <taxon>Panicum</taxon>
        <taxon>Panicum sect. Hiantes</taxon>
    </lineage>
</organism>
<gene>
    <name evidence="1" type="ORF">PVAP13_5KG587307</name>
</gene>
<sequence length="53" mass="5650">MICLPALSSAQRAGVMWRNVGARRRPGGRMYQGSAAKSARCRSSGCRAGELPL</sequence>
<evidence type="ECO:0000313" key="1">
    <source>
        <dbReference type="EMBL" id="KAG2601372.1"/>
    </source>
</evidence>
<keyword evidence="2" id="KW-1185">Reference proteome</keyword>
<name>A0A8T0SPA9_PANVG</name>
<dbReference type="EMBL" id="CM029045">
    <property type="protein sequence ID" value="KAG2601372.1"/>
    <property type="molecule type" value="Genomic_DNA"/>
</dbReference>
<proteinExistence type="predicted"/>
<accession>A0A8T0SPA9</accession>
<evidence type="ECO:0000313" key="2">
    <source>
        <dbReference type="Proteomes" id="UP000823388"/>
    </source>
</evidence>
<protein>
    <submittedName>
        <fullName evidence="1">Uncharacterized protein</fullName>
    </submittedName>
</protein>
<reference evidence="1" key="1">
    <citation type="submission" date="2020-05" db="EMBL/GenBank/DDBJ databases">
        <title>WGS assembly of Panicum virgatum.</title>
        <authorList>
            <person name="Lovell J.T."/>
            <person name="Jenkins J."/>
            <person name="Shu S."/>
            <person name="Juenger T.E."/>
            <person name="Schmutz J."/>
        </authorList>
    </citation>
    <scope>NUCLEOTIDE SEQUENCE</scope>
    <source>
        <strain evidence="1">AP13</strain>
    </source>
</reference>
<comment type="caution">
    <text evidence="1">The sequence shown here is derived from an EMBL/GenBank/DDBJ whole genome shotgun (WGS) entry which is preliminary data.</text>
</comment>
<dbReference type="Proteomes" id="UP000823388">
    <property type="component" value="Chromosome 5K"/>
</dbReference>